<evidence type="ECO:0000256" key="3">
    <source>
        <dbReference type="ARBA" id="ARBA00022741"/>
    </source>
</evidence>
<organism evidence="9 10">
    <name type="scientific">Candidatus Nomurabacteria bacterium RIFCSPLOWO2_01_FULL_33_24</name>
    <dbReference type="NCBI Taxonomy" id="1801765"/>
    <lineage>
        <taxon>Bacteria</taxon>
        <taxon>Candidatus Nomuraibacteriota</taxon>
    </lineage>
</organism>
<dbReference type="PROSITE" id="PS51161">
    <property type="entry name" value="ATP_CONE"/>
    <property type="match status" value="1"/>
</dbReference>
<keyword evidence="2" id="KW-0846">Cobalamin</keyword>
<dbReference type="PANTHER" id="PTHR43371:SF1">
    <property type="entry name" value="RIBONUCLEOSIDE-DIPHOSPHATE REDUCTASE"/>
    <property type="match status" value="1"/>
</dbReference>
<keyword evidence="5" id="KW-0560">Oxidoreductase</keyword>
<comment type="caution">
    <text evidence="9">The sequence shown here is derived from an EMBL/GenBank/DDBJ whole genome shotgun (WGS) entry which is preliminary data.</text>
</comment>
<evidence type="ECO:0000259" key="8">
    <source>
        <dbReference type="PROSITE" id="PS51161"/>
    </source>
</evidence>
<dbReference type="GO" id="GO:0004748">
    <property type="term" value="F:ribonucleoside-diphosphate reductase activity, thioredoxin disulfide as acceptor"/>
    <property type="evidence" value="ECO:0007669"/>
    <property type="project" value="TreeGrafter"/>
</dbReference>
<dbReference type="GO" id="GO:0031419">
    <property type="term" value="F:cobalamin binding"/>
    <property type="evidence" value="ECO:0007669"/>
    <property type="project" value="UniProtKB-KW"/>
</dbReference>
<sequence>MNKQIIISDEELKNIPQIKKRNEQIVPFDPQRIYKAILMAMNVTKNGDEKDADYVAKRVFKDLLKLKKASRDNQFLPSVEMVQDLVEEELMLQEFTKTAKAYILYRQERAKLRKEIGLIPESVQELVKKSSKYFLSPYNEFIFYRTYSKWIPDLRRRETWMETIERFINFMKENIGDKITKKEYEEIQEAILKQEICPSQRLLWSSGPACRKSNVWAYNCSYIAPTKFQDLGEIMYILMCGAGLGFSVESENVQKFPQIKKQTGKKLKTHIISDDKEGWADAFVLAMKTWASGKDISFDYSKLRPSGSRLETAGGRASGPQPLIDLMEFAKRKVFSKQEKRLSNIDLHDIICKIGLIVVAGGVRRSALISLSDLDDLHMRSAKKGQFYISEGQRSMANNTVVYHERPTAENFLEEFTSLVKSKSGERGIFNRGGLEKQVPARRWKIIKNQRQIGLNPCGEIFLQSKQFCNLTSIVVRPKDTLQTLKEKIKLATLLGTYQSTLTNFGYLSKQWKKNCEKERLLGVSITGYYDNKIIRNDNVLRELKETAIATNKKYAKRLGINESTAITCIKPHGNSGQMLGVGSGMHPWFSPYFIRRVRINQTDPLLQFAKTQGIPIKPEIGYSGSSATTFVLEFPIKAPKGAIFKDDISAMDLLFEWKRIKENFVEHNPSVTIYVGDDEWTQVANFIYENWDIIGGLSFLPRSDHIYQLAPYEKIDEKEYNQRLSELGDLDFSKLFQYEFDDHTSGAKELACSSGVCEIDDLLAEEANERLSTVETIE</sequence>
<dbReference type="Proteomes" id="UP000185809">
    <property type="component" value="Unassembled WGS sequence"/>
</dbReference>
<feature type="domain" description="ATP-cone" evidence="8">
    <location>
        <begin position="16"/>
        <end position="113"/>
    </location>
</feature>
<keyword evidence="4 7" id="KW-0067">ATP-binding</keyword>
<reference evidence="9 10" key="1">
    <citation type="journal article" date="2016" name="Nat. Commun.">
        <title>Thousands of microbial genomes shed light on interconnected biogeochemical processes in an aquifer system.</title>
        <authorList>
            <person name="Anantharaman K."/>
            <person name="Brown C.T."/>
            <person name="Hug L.A."/>
            <person name="Sharon I."/>
            <person name="Castelle C.J."/>
            <person name="Probst A.J."/>
            <person name="Thomas B.C."/>
            <person name="Singh A."/>
            <person name="Wilkins M.J."/>
            <person name="Karaoz U."/>
            <person name="Brodie E.L."/>
            <person name="Williams K.H."/>
            <person name="Hubbard S.S."/>
            <person name="Banfield J.F."/>
        </authorList>
    </citation>
    <scope>NUCLEOTIDE SEQUENCE [LARGE SCALE GENOMIC DNA]</scope>
</reference>
<proteinExistence type="predicted"/>
<dbReference type="Pfam" id="PF17975">
    <property type="entry name" value="RNR_Alpha"/>
    <property type="match status" value="1"/>
</dbReference>
<name>A0A1F6WYU2_9BACT</name>
<protein>
    <submittedName>
        <fullName evidence="9">Ribonucleoside-triphosphate reductase</fullName>
    </submittedName>
</protein>
<accession>A0A1F6WYU2</accession>
<evidence type="ECO:0000256" key="7">
    <source>
        <dbReference type="PROSITE-ProRule" id="PRU00492"/>
    </source>
</evidence>
<dbReference type="PANTHER" id="PTHR43371">
    <property type="entry name" value="VITAMIN B12-DEPENDENT RIBONUCLEOTIDE REDUCTASE"/>
    <property type="match status" value="1"/>
</dbReference>
<keyword evidence="3 7" id="KW-0547">Nucleotide-binding</keyword>
<dbReference type="Gene3D" id="3.20.70.20">
    <property type="match status" value="2"/>
</dbReference>
<dbReference type="EMBL" id="MFUP01000016">
    <property type="protein sequence ID" value="OGI87033.1"/>
    <property type="molecule type" value="Genomic_DNA"/>
</dbReference>
<dbReference type="SUPFAM" id="SSF51998">
    <property type="entry name" value="PFL-like glycyl radical enzymes"/>
    <property type="match status" value="1"/>
</dbReference>
<evidence type="ECO:0000256" key="1">
    <source>
        <dbReference type="ARBA" id="ARBA00001922"/>
    </source>
</evidence>
<evidence type="ECO:0000256" key="2">
    <source>
        <dbReference type="ARBA" id="ARBA00022628"/>
    </source>
</evidence>
<dbReference type="InterPro" id="IPR005144">
    <property type="entry name" value="ATP-cone_dom"/>
</dbReference>
<evidence type="ECO:0000256" key="5">
    <source>
        <dbReference type="ARBA" id="ARBA00023002"/>
    </source>
</evidence>
<comment type="cofactor">
    <cofactor evidence="1">
        <name>adenosylcob(III)alamin</name>
        <dbReference type="ChEBI" id="CHEBI:18408"/>
    </cofactor>
</comment>
<evidence type="ECO:0000313" key="10">
    <source>
        <dbReference type="Proteomes" id="UP000185809"/>
    </source>
</evidence>
<dbReference type="Pfam" id="PF03477">
    <property type="entry name" value="ATP-cone"/>
    <property type="match status" value="1"/>
</dbReference>
<evidence type="ECO:0000256" key="4">
    <source>
        <dbReference type="ARBA" id="ARBA00022840"/>
    </source>
</evidence>
<gene>
    <name evidence="9" type="ORF">A2995_00495</name>
</gene>
<dbReference type="GO" id="GO:0005524">
    <property type="term" value="F:ATP binding"/>
    <property type="evidence" value="ECO:0007669"/>
    <property type="project" value="UniProtKB-UniRule"/>
</dbReference>
<dbReference type="AlphaFoldDB" id="A0A1F6WYU2"/>
<evidence type="ECO:0000313" key="9">
    <source>
        <dbReference type="EMBL" id="OGI87033.1"/>
    </source>
</evidence>
<evidence type="ECO:0000256" key="6">
    <source>
        <dbReference type="ARBA" id="ARBA00023285"/>
    </source>
</evidence>
<dbReference type="InterPro" id="IPR040763">
    <property type="entry name" value="RNR_alpha_hel"/>
</dbReference>
<keyword evidence="6" id="KW-0170">Cobalt</keyword>
<dbReference type="InterPro" id="IPR050862">
    <property type="entry name" value="RdRp_reductase_class-2"/>
</dbReference>